<evidence type="ECO:0000256" key="1">
    <source>
        <dbReference type="SAM" id="MobiDB-lite"/>
    </source>
</evidence>
<dbReference type="Proteomes" id="UP001596407">
    <property type="component" value="Unassembled WGS sequence"/>
</dbReference>
<dbReference type="RefSeq" id="WP_276279899.1">
    <property type="nucleotide sequence ID" value="NZ_CP119809.1"/>
</dbReference>
<gene>
    <name evidence="2" type="ORF">ACFQJ6_20590</name>
</gene>
<name>A0ABD5WPL3_9EURY</name>
<dbReference type="EMBL" id="JBHSZH010000005">
    <property type="protein sequence ID" value="MFC7082128.1"/>
    <property type="molecule type" value="Genomic_DNA"/>
</dbReference>
<protein>
    <submittedName>
        <fullName evidence="2">Uncharacterized protein</fullName>
    </submittedName>
</protein>
<evidence type="ECO:0000313" key="2">
    <source>
        <dbReference type="EMBL" id="MFC7082128.1"/>
    </source>
</evidence>
<reference evidence="2 3" key="1">
    <citation type="journal article" date="2019" name="Int. J. Syst. Evol. Microbiol.">
        <title>The Global Catalogue of Microorganisms (GCM) 10K type strain sequencing project: providing services to taxonomists for standard genome sequencing and annotation.</title>
        <authorList>
            <consortium name="The Broad Institute Genomics Platform"/>
            <consortium name="The Broad Institute Genome Sequencing Center for Infectious Disease"/>
            <person name="Wu L."/>
            <person name="Ma J."/>
        </authorList>
    </citation>
    <scope>NUCLEOTIDE SEQUENCE [LARGE SCALE GENOMIC DNA]</scope>
    <source>
        <strain evidence="2 3">DT72</strain>
    </source>
</reference>
<feature type="compositionally biased region" description="Polar residues" evidence="1">
    <location>
        <begin position="1"/>
        <end position="16"/>
    </location>
</feature>
<feature type="region of interest" description="Disordered" evidence="1">
    <location>
        <begin position="1"/>
        <end position="81"/>
    </location>
</feature>
<dbReference type="AlphaFoldDB" id="A0ABD5WPL3"/>
<comment type="caution">
    <text evidence="2">The sequence shown here is derived from an EMBL/GenBank/DDBJ whole genome shotgun (WGS) entry which is preliminary data.</text>
</comment>
<dbReference type="GeneID" id="79304493"/>
<organism evidence="2 3">
    <name type="scientific">Halorussus caseinilyticus</name>
    <dbReference type="NCBI Taxonomy" id="3034025"/>
    <lineage>
        <taxon>Archaea</taxon>
        <taxon>Methanobacteriati</taxon>
        <taxon>Methanobacteriota</taxon>
        <taxon>Stenosarchaea group</taxon>
        <taxon>Halobacteria</taxon>
        <taxon>Halobacteriales</taxon>
        <taxon>Haladaptataceae</taxon>
        <taxon>Halorussus</taxon>
    </lineage>
</organism>
<sequence>MTTDESSLRESGSTPSDDTDQLRSSPADDADEVRSAGGGGLRAIPDDESIDVPDDPVRIPDTEYDASDRDLKRALDDFYAD</sequence>
<accession>A0ABD5WPL3</accession>
<keyword evidence="3" id="KW-1185">Reference proteome</keyword>
<proteinExistence type="predicted"/>
<evidence type="ECO:0000313" key="3">
    <source>
        <dbReference type="Proteomes" id="UP001596407"/>
    </source>
</evidence>
<feature type="compositionally biased region" description="Basic and acidic residues" evidence="1">
    <location>
        <begin position="55"/>
        <end position="81"/>
    </location>
</feature>